<dbReference type="Proteomes" id="UP000246121">
    <property type="component" value="Unassembled WGS sequence"/>
</dbReference>
<comment type="caution">
    <text evidence="3">The sequence shown here is derived from an EMBL/GenBank/DDBJ whole genome shotgun (WGS) entry which is preliminary data.</text>
</comment>
<gene>
    <name evidence="3" type="ORF">C4B63_21g97</name>
</gene>
<dbReference type="VEuPathDB" id="TriTrypDB:Tc_MARK_9764"/>
<evidence type="ECO:0000313" key="3">
    <source>
        <dbReference type="EMBL" id="PWU95652.1"/>
    </source>
</evidence>
<protein>
    <submittedName>
        <fullName evidence="3">Plectin-like protein</fullName>
    </submittedName>
</protein>
<accession>A0A2V2VJS3</accession>
<feature type="compositionally biased region" description="Basic and acidic residues" evidence="2">
    <location>
        <begin position="49"/>
        <end position="66"/>
    </location>
</feature>
<dbReference type="VEuPathDB" id="TriTrypDB:C4B63_21g97"/>
<feature type="coiled-coil region" evidence="1">
    <location>
        <begin position="423"/>
        <end position="461"/>
    </location>
</feature>
<keyword evidence="1" id="KW-0175">Coiled coil</keyword>
<dbReference type="VEuPathDB" id="TriTrypDB:TcCLB.509561.80"/>
<evidence type="ECO:0000256" key="1">
    <source>
        <dbReference type="SAM" id="Coils"/>
    </source>
</evidence>
<dbReference type="VEuPathDB" id="TriTrypDB:C3747_66g98"/>
<dbReference type="VEuPathDB" id="TriTrypDB:TcCL_ESM04143"/>
<feature type="coiled-coil region" evidence="1">
    <location>
        <begin position="485"/>
        <end position="512"/>
    </location>
</feature>
<feature type="coiled-coil region" evidence="1">
    <location>
        <begin position="566"/>
        <end position="593"/>
    </location>
</feature>
<dbReference type="VEuPathDB" id="TriTrypDB:BCY84_05339"/>
<evidence type="ECO:0000313" key="4">
    <source>
        <dbReference type="Proteomes" id="UP000246121"/>
    </source>
</evidence>
<dbReference type="EMBL" id="PRFA01000021">
    <property type="protein sequence ID" value="PWU95652.1"/>
    <property type="molecule type" value="Genomic_DNA"/>
</dbReference>
<dbReference type="AlphaFoldDB" id="A0A2V2VJS3"/>
<dbReference type="VEuPathDB" id="TriTrypDB:Tc_MARK_9763"/>
<dbReference type="VEuPathDB" id="TriTrypDB:TcG_02232"/>
<evidence type="ECO:0000256" key="2">
    <source>
        <dbReference type="SAM" id="MobiDB-lite"/>
    </source>
</evidence>
<dbReference type="VEuPathDB" id="TriTrypDB:TcCLB.503897.110"/>
<dbReference type="VEuPathDB" id="TriTrypDB:TCDM_03252"/>
<sequence length="760" mass="86120">MLEQRIISVERRSAAMERAIIAAMEEVDELRSLFLTRIDGIQRVDALENTAKEGRDDTPAKSKKGDLASLPKKPRVGAVGERKEKGKSGRGGEWYNTPCSELTLRHLEEVMQLATEAIAASAAQKEKSHLHEVRQSALEKEVEALHSQLERRTQGVEQHTSQQVQEMEMKLRKLETKMQQQREELIEEALKRLHGFREASPLEGGGGEELIQRLQERVSQLELKQEALRSLVATELDAVMEDRVKSIAESHLQQLLREQQQQQQWLKGGITVNTSTQETTAKNGVASAAAIDPLPAAAGPLDFRSLRLDVDVLRQDLVRSIVEIEKVMDQQQRLGVRVHSCVSTVQRHQTDIDGLSDQQKTLIQSHMARLETQQATATARQEKHLAAELDLLHAKVLSEVRRVHEQQTDMIVRSEHQRLDDLAAAQEMLRDELRVAVEKQREEVRMAIEQVSETGRRLERELASQLRGETARQIDAARQAQEVFTDETQRLLQDTQEELRRMQNNLKDSAILMQERSRRFEESIENRLNDEARRIKTFTNDATLRLQKQVEDEVRRLVHITEQESLSSMQHEMQRVNVALQALEEEQRALREGMLMLSAPSRTMASLDHRMNVLQEDVRSMFAQIVHVQDIGAPGLTKHVLAKQQRMLQDDILEVKSRLRRCEECCGYTNVVPQTQEMELSHTLSGKAFPHITVTQPTKLTTESLTPGKPTLGQASDVAAGVVQSPGVPYGLNQSELMKGTSEINPFSSTFYDPLAGVFD</sequence>
<dbReference type="VEuPathDB" id="TriTrypDB:TcYC6_0064110"/>
<proteinExistence type="predicted"/>
<reference evidence="3 4" key="1">
    <citation type="journal article" date="2018" name="Microb. Genom.">
        <title>Expanding an expanded genome: long-read sequencing of Trypanosoma cruzi.</title>
        <authorList>
            <person name="Berna L."/>
            <person name="Rodriguez M."/>
            <person name="Chiribao M.L."/>
            <person name="Parodi-Talice A."/>
            <person name="Pita S."/>
            <person name="Rijo G."/>
            <person name="Alvarez-Valin F."/>
            <person name="Robello C."/>
        </authorList>
    </citation>
    <scope>NUCLEOTIDE SEQUENCE [LARGE SCALE GENOMIC DNA]</scope>
    <source>
        <strain evidence="3 4">Dm28c</strain>
    </source>
</reference>
<dbReference type="VEuPathDB" id="TriTrypDB:TcBrA4_0019680"/>
<organism evidence="3 4">
    <name type="scientific">Trypanosoma cruzi</name>
    <dbReference type="NCBI Taxonomy" id="5693"/>
    <lineage>
        <taxon>Eukaryota</taxon>
        <taxon>Discoba</taxon>
        <taxon>Euglenozoa</taxon>
        <taxon>Kinetoplastea</taxon>
        <taxon>Metakinetoplastina</taxon>
        <taxon>Trypanosomatida</taxon>
        <taxon>Trypanosomatidae</taxon>
        <taxon>Trypanosoma</taxon>
        <taxon>Schizotrypanum</taxon>
    </lineage>
</organism>
<dbReference type="VEuPathDB" id="TriTrypDB:TCSYLVIO_009961"/>
<feature type="coiled-coil region" evidence="1">
    <location>
        <begin position="157"/>
        <end position="231"/>
    </location>
</feature>
<dbReference type="VEuPathDB" id="TriTrypDB:ECC02_003095"/>
<feature type="region of interest" description="Disordered" evidence="2">
    <location>
        <begin position="49"/>
        <end position="93"/>
    </location>
</feature>
<name>A0A2V2VJS3_TRYCR</name>